<proteinExistence type="predicted"/>
<evidence type="ECO:0000313" key="3">
    <source>
        <dbReference type="Proteomes" id="UP000530928"/>
    </source>
</evidence>
<dbReference type="CDD" id="cd07043">
    <property type="entry name" value="STAS_anti-anti-sigma_factors"/>
    <property type="match status" value="1"/>
</dbReference>
<dbReference type="AlphaFoldDB" id="A0A7W0HR78"/>
<gene>
    <name evidence="2" type="ORF">HNR30_004087</name>
</gene>
<dbReference type="PROSITE" id="PS50801">
    <property type="entry name" value="STAS"/>
    <property type="match status" value="1"/>
</dbReference>
<dbReference type="InterPro" id="IPR036513">
    <property type="entry name" value="STAS_dom_sf"/>
</dbReference>
<accession>A0A7W0HR78</accession>
<evidence type="ECO:0000259" key="1">
    <source>
        <dbReference type="PROSITE" id="PS50801"/>
    </source>
</evidence>
<protein>
    <submittedName>
        <fullName evidence="2">Anti-anti-sigma factor</fullName>
    </submittedName>
</protein>
<dbReference type="SUPFAM" id="SSF52091">
    <property type="entry name" value="SpoIIaa-like"/>
    <property type="match status" value="1"/>
</dbReference>
<sequence length="127" mass="13967">MGLRIEIHSVDDTALLLVAGEFDVSSTSHLMMVVAATRARHIRLSLSHVTFMDAAGLTALVRIAHRTESLLLLDPAPSVMRLLELTRMHNHFAYRWTDLAHFTNAALPSVRSEAHHASAGVAVPEPR</sequence>
<dbReference type="EMBL" id="JACDUR010000004">
    <property type="protein sequence ID" value="MBA2892733.1"/>
    <property type="molecule type" value="Genomic_DNA"/>
</dbReference>
<reference evidence="2 3" key="1">
    <citation type="submission" date="2020-07" db="EMBL/GenBank/DDBJ databases">
        <title>Genomic Encyclopedia of Type Strains, Phase IV (KMG-IV): sequencing the most valuable type-strain genomes for metagenomic binning, comparative biology and taxonomic classification.</title>
        <authorList>
            <person name="Goeker M."/>
        </authorList>
    </citation>
    <scope>NUCLEOTIDE SEQUENCE [LARGE SCALE GENOMIC DNA]</scope>
    <source>
        <strain evidence="2 3">DSM 45533</strain>
    </source>
</reference>
<dbReference type="Proteomes" id="UP000530928">
    <property type="component" value="Unassembled WGS sequence"/>
</dbReference>
<dbReference type="Gene3D" id="3.30.750.24">
    <property type="entry name" value="STAS domain"/>
    <property type="match status" value="1"/>
</dbReference>
<comment type="caution">
    <text evidence="2">The sequence shown here is derived from an EMBL/GenBank/DDBJ whole genome shotgun (WGS) entry which is preliminary data.</text>
</comment>
<evidence type="ECO:0000313" key="2">
    <source>
        <dbReference type="EMBL" id="MBA2892733.1"/>
    </source>
</evidence>
<organism evidence="2 3">
    <name type="scientific">Nonomuraea soli</name>
    <dbReference type="NCBI Taxonomy" id="1032476"/>
    <lineage>
        <taxon>Bacteria</taxon>
        <taxon>Bacillati</taxon>
        <taxon>Actinomycetota</taxon>
        <taxon>Actinomycetes</taxon>
        <taxon>Streptosporangiales</taxon>
        <taxon>Streptosporangiaceae</taxon>
        <taxon>Nonomuraea</taxon>
    </lineage>
</organism>
<dbReference type="InterPro" id="IPR002645">
    <property type="entry name" value="STAS_dom"/>
</dbReference>
<dbReference type="Pfam" id="PF01740">
    <property type="entry name" value="STAS"/>
    <property type="match status" value="1"/>
</dbReference>
<dbReference type="RefSeq" id="WP_181611465.1">
    <property type="nucleotide sequence ID" value="NZ_BAABAM010000003.1"/>
</dbReference>
<feature type="domain" description="STAS" evidence="1">
    <location>
        <begin position="3"/>
        <end position="110"/>
    </location>
</feature>
<name>A0A7W0HR78_9ACTN</name>
<keyword evidence="3" id="KW-1185">Reference proteome</keyword>